<gene>
    <name evidence="2" type="ORF">O9K51_08177</name>
</gene>
<name>A0AB34FK32_9HYPO</name>
<sequence length="661" mass="72984">MAETGRAGCVTCSVLSRGLVRVLSDGASDGADDGGGDPPSALPLESRDALLRVDFNAVAAAGRSLGLFVFTLGGQPISVWLAETSSSSSSWLASTFPDVPVGFEVPPNTATDASLAWARQCLSRCRESHSICRRSRRPAPHGHGEARRILDIGTRDADPVRLVDRDTSDVERAEDDYEYVCLSHRWGRAGGVPQTRSSNLSRHYEEIPWSALPRTYRETIHFVRRLGVRLLWIDSLCIVQDDEADWTRESSKMATIFSQALMVVSASKSADADDGLYAPCGQPFKTHYLTHQVAGGGDAETICFRRSLAHMPGYMDQRLGTPPTLPTLTRGWIFQERFLSPRTLHFGPQELFWECLEATICQCMCQNPLEWTSPPRDICAIDHVSQPKTYFSRDYWLTLSHGALERCWHRLVEEYSKLRLTFDKDVFPAISGLAKQFQTVVDAEYLAGLWRKTLVADLLWHVDSFDLGDGVGATGSRPAEWRAPTWSWAAVKGSVKFLDVADGFVPSCNVLDAHCASVGIDSTGQLRDGYLVLRGNVTTRTARHEDRRDDTALKPWQLLRLDLFGSAVNTTWVDYDIRSGPEIVPSGAEVLCLALGESSLSGALYVMVLRAESPAHGGTVAVYKRIGIVQLSRPPTHQGADSSWWLQRLGFSQEVATVKIV</sequence>
<dbReference type="EMBL" id="JAQHRD010000007">
    <property type="protein sequence ID" value="KAJ6438776.1"/>
    <property type="molecule type" value="Genomic_DNA"/>
</dbReference>
<keyword evidence="3" id="KW-1185">Reference proteome</keyword>
<dbReference type="PANTHER" id="PTHR33112:SF16">
    <property type="entry name" value="HETEROKARYON INCOMPATIBILITY DOMAIN-CONTAINING PROTEIN"/>
    <property type="match status" value="1"/>
</dbReference>
<dbReference type="InterPro" id="IPR010730">
    <property type="entry name" value="HET"/>
</dbReference>
<feature type="domain" description="Heterokaryon incompatibility" evidence="1">
    <location>
        <begin position="179"/>
        <end position="336"/>
    </location>
</feature>
<dbReference type="Proteomes" id="UP001163105">
    <property type="component" value="Unassembled WGS sequence"/>
</dbReference>
<organism evidence="2 3">
    <name type="scientific">Purpureocillium lavendulum</name>
    <dbReference type="NCBI Taxonomy" id="1247861"/>
    <lineage>
        <taxon>Eukaryota</taxon>
        <taxon>Fungi</taxon>
        <taxon>Dikarya</taxon>
        <taxon>Ascomycota</taxon>
        <taxon>Pezizomycotina</taxon>
        <taxon>Sordariomycetes</taxon>
        <taxon>Hypocreomycetidae</taxon>
        <taxon>Hypocreales</taxon>
        <taxon>Ophiocordycipitaceae</taxon>
        <taxon>Purpureocillium</taxon>
    </lineage>
</organism>
<evidence type="ECO:0000313" key="3">
    <source>
        <dbReference type="Proteomes" id="UP001163105"/>
    </source>
</evidence>
<evidence type="ECO:0000259" key="1">
    <source>
        <dbReference type="Pfam" id="PF06985"/>
    </source>
</evidence>
<comment type="caution">
    <text evidence="2">The sequence shown here is derived from an EMBL/GenBank/DDBJ whole genome shotgun (WGS) entry which is preliminary data.</text>
</comment>
<dbReference type="AlphaFoldDB" id="A0AB34FK32"/>
<dbReference type="PANTHER" id="PTHR33112">
    <property type="entry name" value="DOMAIN PROTEIN, PUTATIVE-RELATED"/>
    <property type="match status" value="1"/>
</dbReference>
<evidence type="ECO:0000313" key="2">
    <source>
        <dbReference type="EMBL" id="KAJ6438776.1"/>
    </source>
</evidence>
<protein>
    <submittedName>
        <fullName evidence="2">Separin</fullName>
    </submittedName>
</protein>
<accession>A0AB34FK32</accession>
<proteinExistence type="predicted"/>
<reference evidence="2" key="1">
    <citation type="submission" date="2023-01" db="EMBL/GenBank/DDBJ databases">
        <title>The growth and conidiation of Purpureocillium lavendulum are regulated by nitrogen source and histone H3K14 acetylation.</title>
        <authorList>
            <person name="Tang P."/>
            <person name="Han J."/>
            <person name="Zhang C."/>
            <person name="Tang P."/>
            <person name="Qi F."/>
            <person name="Zhang K."/>
            <person name="Liang L."/>
        </authorList>
    </citation>
    <scope>NUCLEOTIDE SEQUENCE</scope>
    <source>
        <strain evidence="2">YMF1.00683</strain>
    </source>
</reference>
<dbReference type="Pfam" id="PF06985">
    <property type="entry name" value="HET"/>
    <property type="match status" value="1"/>
</dbReference>